<evidence type="ECO:0000256" key="9">
    <source>
        <dbReference type="SAM" id="Phobius"/>
    </source>
</evidence>
<evidence type="ECO:0000256" key="5">
    <source>
        <dbReference type="ARBA" id="ARBA00023040"/>
    </source>
</evidence>
<keyword evidence="5" id="KW-0297">G-protein coupled receptor</keyword>
<evidence type="ECO:0000259" key="10">
    <source>
        <dbReference type="PROSITE" id="PS50262"/>
    </source>
</evidence>
<evidence type="ECO:0000256" key="4">
    <source>
        <dbReference type="ARBA" id="ARBA00022989"/>
    </source>
</evidence>
<evidence type="ECO:0000313" key="11">
    <source>
        <dbReference type="EMBL" id="JAC52988.1"/>
    </source>
</evidence>
<accession>A0A034WGU3</accession>
<dbReference type="Pfam" id="PF00001">
    <property type="entry name" value="7tm_1"/>
    <property type="match status" value="1"/>
</dbReference>
<comment type="subcellular location">
    <subcellularLocation>
        <location evidence="1">Membrane</location>
        <topology evidence="1">Multi-pass membrane protein</topology>
    </subcellularLocation>
</comment>
<dbReference type="InterPro" id="IPR017452">
    <property type="entry name" value="GPCR_Rhodpsn_7TM"/>
</dbReference>
<keyword evidence="7 11" id="KW-0675">Receptor</keyword>
<dbReference type="PRINTS" id="PR00237">
    <property type="entry name" value="GPCRRHODOPSN"/>
</dbReference>
<keyword evidence="4 9" id="KW-1133">Transmembrane helix</keyword>
<evidence type="ECO:0000256" key="6">
    <source>
        <dbReference type="ARBA" id="ARBA00023136"/>
    </source>
</evidence>
<gene>
    <name evidence="11" type="primary">NMUR2</name>
</gene>
<reference evidence="11" key="1">
    <citation type="journal article" date="2014" name="BMC Genomics">
        <title>Characterizing the developmental transcriptome of the oriental fruit fly, Bactrocera dorsalis (Diptera: Tephritidae) through comparative genomic analysis with Drosophila melanogaster utilizing modENCODE datasets.</title>
        <authorList>
            <person name="Geib S.M."/>
            <person name="Calla B."/>
            <person name="Hall B."/>
            <person name="Hou S."/>
            <person name="Manoukis N.C."/>
        </authorList>
    </citation>
    <scope>NUCLEOTIDE SEQUENCE</scope>
    <source>
        <strain evidence="11">Punador</strain>
    </source>
</reference>
<evidence type="ECO:0000256" key="7">
    <source>
        <dbReference type="ARBA" id="ARBA00023170"/>
    </source>
</evidence>
<dbReference type="GO" id="GO:0008188">
    <property type="term" value="F:neuropeptide receptor activity"/>
    <property type="evidence" value="ECO:0007669"/>
    <property type="project" value="TreeGrafter"/>
</dbReference>
<organism evidence="11">
    <name type="scientific">Bactrocera dorsalis</name>
    <name type="common">Oriental fruit fly</name>
    <name type="synonym">Dacus dorsalis</name>
    <dbReference type="NCBI Taxonomy" id="27457"/>
    <lineage>
        <taxon>Eukaryota</taxon>
        <taxon>Metazoa</taxon>
        <taxon>Ecdysozoa</taxon>
        <taxon>Arthropoda</taxon>
        <taxon>Hexapoda</taxon>
        <taxon>Insecta</taxon>
        <taxon>Pterygota</taxon>
        <taxon>Neoptera</taxon>
        <taxon>Endopterygota</taxon>
        <taxon>Diptera</taxon>
        <taxon>Brachycera</taxon>
        <taxon>Muscomorpha</taxon>
        <taxon>Tephritoidea</taxon>
        <taxon>Tephritidae</taxon>
        <taxon>Bactrocera</taxon>
        <taxon>Bactrocera</taxon>
    </lineage>
</organism>
<evidence type="ECO:0000256" key="3">
    <source>
        <dbReference type="ARBA" id="ARBA00022692"/>
    </source>
</evidence>
<dbReference type="EMBL" id="GAKP01005964">
    <property type="protein sequence ID" value="JAC52988.1"/>
    <property type="molecule type" value="Transcribed_RNA"/>
</dbReference>
<dbReference type="PROSITE" id="PS50262">
    <property type="entry name" value="G_PROTEIN_RECEP_F1_2"/>
    <property type="match status" value="1"/>
</dbReference>
<proteinExistence type="inferred from homology"/>
<feature type="transmembrane region" description="Helical" evidence="9">
    <location>
        <begin position="146"/>
        <end position="164"/>
    </location>
</feature>
<dbReference type="OrthoDB" id="5950040at2759"/>
<dbReference type="AlphaFoldDB" id="A0A034WGU3"/>
<dbReference type="SUPFAM" id="SSF81321">
    <property type="entry name" value="Family A G protein-coupled receptor-like"/>
    <property type="match status" value="1"/>
</dbReference>
<feature type="transmembrane region" description="Helical" evidence="9">
    <location>
        <begin position="108"/>
        <end position="134"/>
    </location>
</feature>
<dbReference type="GO" id="GO:0005886">
    <property type="term" value="C:plasma membrane"/>
    <property type="evidence" value="ECO:0007669"/>
    <property type="project" value="TreeGrafter"/>
</dbReference>
<dbReference type="PANTHER" id="PTHR24243:SF232">
    <property type="entry name" value="PYROKININ 2 RECEPTOR 1-RELATED"/>
    <property type="match status" value="1"/>
</dbReference>
<keyword evidence="3 9" id="KW-0812">Transmembrane</keyword>
<evidence type="ECO:0000256" key="2">
    <source>
        <dbReference type="ARBA" id="ARBA00010663"/>
    </source>
</evidence>
<comment type="similarity">
    <text evidence="2">Belongs to the G-protein coupled receptor 1 family.</text>
</comment>
<feature type="domain" description="G-protein coupled receptors family 1 profile" evidence="10">
    <location>
        <begin position="126"/>
        <end position="217"/>
    </location>
</feature>
<keyword evidence="8" id="KW-0807">Transducer</keyword>
<keyword evidence="6 9" id="KW-0472">Membrane</keyword>
<evidence type="ECO:0000256" key="1">
    <source>
        <dbReference type="ARBA" id="ARBA00004141"/>
    </source>
</evidence>
<sequence length="217" mass="23793">MLSHALWRPQPATVAIAASTFATASASDEMLLLDNDIIVSQAYYSNSPLFAFDSSSLGDLQQLLQSEAFKQNMSLTLNISTENLTDLLNTAQLNQTWELPQQQLPMSALITLIVFYAIIFVAGVLGNLITCIVISRNKCMHTATNFYLFNLAVSDLMLLLSGAPQDVYSYWYPNAFPFGDAICILGSVLAETATKATVLTITAFTVEGYIAICHPFW</sequence>
<dbReference type="InterPro" id="IPR000276">
    <property type="entry name" value="GPCR_Rhodpsn"/>
</dbReference>
<dbReference type="PANTHER" id="PTHR24243">
    <property type="entry name" value="G-PROTEIN COUPLED RECEPTOR"/>
    <property type="match status" value="1"/>
</dbReference>
<evidence type="ECO:0000256" key="8">
    <source>
        <dbReference type="ARBA" id="ARBA00023224"/>
    </source>
</evidence>
<protein>
    <submittedName>
        <fullName evidence="11">Neuromedin-U receptor 2</fullName>
    </submittedName>
</protein>
<name>A0A034WGU3_BACDO</name>
<dbReference type="Gene3D" id="1.20.1070.10">
    <property type="entry name" value="Rhodopsin 7-helix transmembrane proteins"/>
    <property type="match status" value="1"/>
</dbReference>